<evidence type="ECO:0000313" key="3">
    <source>
        <dbReference type="Proteomes" id="UP000664203"/>
    </source>
</evidence>
<protein>
    <submittedName>
        <fullName evidence="2">Uncharacterized protein</fullName>
    </submittedName>
</protein>
<keyword evidence="3" id="KW-1185">Reference proteome</keyword>
<feature type="region of interest" description="Disordered" evidence="1">
    <location>
        <begin position="137"/>
        <end position="174"/>
    </location>
</feature>
<dbReference type="OrthoDB" id="3045089at2759"/>
<accession>A0A8H3G8V4</accession>
<evidence type="ECO:0000256" key="1">
    <source>
        <dbReference type="SAM" id="MobiDB-lite"/>
    </source>
</evidence>
<dbReference type="AlphaFoldDB" id="A0A8H3G8V4"/>
<gene>
    <name evidence="2" type="ORF">ALECFALPRED_007593</name>
</gene>
<name>A0A8H3G8V4_9LECA</name>
<reference evidence="2" key="1">
    <citation type="submission" date="2021-03" db="EMBL/GenBank/DDBJ databases">
        <authorList>
            <person name="Tagirdzhanova G."/>
        </authorList>
    </citation>
    <scope>NUCLEOTIDE SEQUENCE</scope>
</reference>
<evidence type="ECO:0000313" key="2">
    <source>
        <dbReference type="EMBL" id="CAF9938281.1"/>
    </source>
</evidence>
<dbReference type="EMBL" id="CAJPDR010000506">
    <property type="protein sequence ID" value="CAF9938281.1"/>
    <property type="molecule type" value="Genomic_DNA"/>
</dbReference>
<comment type="caution">
    <text evidence="2">The sequence shown here is derived from an EMBL/GenBank/DDBJ whole genome shotgun (WGS) entry which is preliminary data.</text>
</comment>
<sequence length="264" mass="29349">MNGIAKAVAHIAFSIIKFIRKREKSLGLGISPSKFKDVGRKVQFAKKDEADTLRNYLNRHIVTINMLLIQQDLKPLDVASEQTDRNQEELRDRLECSSRGLREVRGNMEAKALAVREDSLINTEALLDGQWRNCGSHKVSNSDGGKSMVSRLGKEQRPAGVPPDAMSSGSQANVQSSVSTQQIYTIMVELRASLPGIDNRFTYFQAPVRVEDVLGRVSSFSLECIIEALKAEIKTRFKKGPDKTVVMAGDFEIFNAKNTNLAYS</sequence>
<proteinExistence type="predicted"/>
<dbReference type="Proteomes" id="UP000664203">
    <property type="component" value="Unassembled WGS sequence"/>
</dbReference>
<organism evidence="2 3">
    <name type="scientific">Alectoria fallacina</name>
    <dbReference type="NCBI Taxonomy" id="1903189"/>
    <lineage>
        <taxon>Eukaryota</taxon>
        <taxon>Fungi</taxon>
        <taxon>Dikarya</taxon>
        <taxon>Ascomycota</taxon>
        <taxon>Pezizomycotina</taxon>
        <taxon>Lecanoromycetes</taxon>
        <taxon>OSLEUM clade</taxon>
        <taxon>Lecanoromycetidae</taxon>
        <taxon>Lecanorales</taxon>
        <taxon>Lecanorineae</taxon>
        <taxon>Parmeliaceae</taxon>
        <taxon>Alectoria</taxon>
    </lineage>
</organism>